<sequence length="138" mass="13926">MNNITYTDSKGNVGVLSTVAIHELTDNLALTVHDSGKTIFVGVDAKAVTLPPTKKGLKFTFVNTGDAGNNIIKVSPAATDGISGTVGAVTLDGTVNKAAQNTKATAKTGDNITIVGTGNAGAKAWIVISGTGVWAKEA</sequence>
<name>A0A543E9Q4_9FLAO</name>
<proteinExistence type="predicted"/>
<gene>
    <name evidence="1" type="ORF">FB551_4112</name>
</gene>
<evidence type="ECO:0000313" key="2">
    <source>
        <dbReference type="Proteomes" id="UP000316437"/>
    </source>
</evidence>
<organism evidence="1 2">
    <name type="scientific">Chryseobacterium aquifrigidense</name>
    <dbReference type="NCBI Taxonomy" id="558021"/>
    <lineage>
        <taxon>Bacteria</taxon>
        <taxon>Pseudomonadati</taxon>
        <taxon>Bacteroidota</taxon>
        <taxon>Flavobacteriia</taxon>
        <taxon>Flavobacteriales</taxon>
        <taxon>Weeksellaceae</taxon>
        <taxon>Chryseobacterium group</taxon>
        <taxon>Chryseobacterium</taxon>
    </lineage>
</organism>
<keyword evidence="2" id="KW-1185">Reference proteome</keyword>
<dbReference type="RefSeq" id="WP_142018686.1">
    <property type="nucleotide sequence ID" value="NZ_VFPD01000003.1"/>
</dbReference>
<accession>A0A543E9Q4</accession>
<comment type="caution">
    <text evidence="1">The sequence shown here is derived from an EMBL/GenBank/DDBJ whole genome shotgun (WGS) entry which is preliminary data.</text>
</comment>
<dbReference type="AlphaFoldDB" id="A0A543E9Q4"/>
<reference evidence="1 2" key="1">
    <citation type="submission" date="2019-06" db="EMBL/GenBank/DDBJ databases">
        <title>Sorghum-associated microbial communities from plants grown in Nebraska, USA.</title>
        <authorList>
            <person name="Schachtman D."/>
        </authorList>
    </citation>
    <scope>NUCLEOTIDE SEQUENCE [LARGE SCALE GENOMIC DNA]</scope>
    <source>
        <strain evidence="1 2">110</strain>
    </source>
</reference>
<evidence type="ECO:0000313" key="1">
    <source>
        <dbReference type="EMBL" id="TQM18331.1"/>
    </source>
</evidence>
<dbReference type="EMBL" id="VFPD01000003">
    <property type="protein sequence ID" value="TQM18331.1"/>
    <property type="molecule type" value="Genomic_DNA"/>
</dbReference>
<protein>
    <submittedName>
        <fullName evidence="1">Uncharacterized protein</fullName>
    </submittedName>
</protein>
<dbReference type="Proteomes" id="UP000316437">
    <property type="component" value="Unassembled WGS sequence"/>
</dbReference>